<accession>A0A858BT84</accession>
<dbReference type="RefSeq" id="WP_163066267.1">
    <property type="nucleotide sequence ID" value="NZ_CP048649.1"/>
</dbReference>
<dbReference type="Proteomes" id="UP000466848">
    <property type="component" value="Chromosome"/>
</dbReference>
<evidence type="ECO:0000313" key="3">
    <source>
        <dbReference type="EMBL" id="QIB69211.1"/>
    </source>
</evidence>
<evidence type="ECO:0000259" key="2">
    <source>
        <dbReference type="Pfam" id="PF12733"/>
    </source>
</evidence>
<gene>
    <name evidence="3" type="ORF">Ami103574_07685</name>
</gene>
<organism evidence="3 4">
    <name type="scientific">Aminipila butyrica</name>
    <dbReference type="NCBI Taxonomy" id="433296"/>
    <lineage>
        <taxon>Bacteria</taxon>
        <taxon>Bacillati</taxon>
        <taxon>Bacillota</taxon>
        <taxon>Clostridia</taxon>
        <taxon>Peptostreptococcales</taxon>
        <taxon>Anaerovoracaceae</taxon>
        <taxon>Aminipila</taxon>
    </lineage>
</organism>
<feature type="domain" description="Cadherin-like beta-sandwich-like" evidence="2">
    <location>
        <begin position="161"/>
        <end position="241"/>
    </location>
</feature>
<protein>
    <recommendedName>
        <fullName evidence="2">Cadherin-like beta-sandwich-like domain-containing protein</fullName>
    </recommendedName>
</protein>
<proteinExistence type="predicted"/>
<keyword evidence="4" id="KW-1185">Reference proteome</keyword>
<evidence type="ECO:0000313" key="4">
    <source>
        <dbReference type="Proteomes" id="UP000466848"/>
    </source>
</evidence>
<dbReference type="AlphaFoldDB" id="A0A858BT84"/>
<dbReference type="EMBL" id="CP048649">
    <property type="protein sequence ID" value="QIB69211.1"/>
    <property type="molecule type" value="Genomic_DNA"/>
</dbReference>
<name>A0A858BT84_9FIRM</name>
<sequence>MKRFFSILLVLSLILASSGISMAASSADKSLSKLSVSKSKSTSSSKVYELFPEFDAKIADYYVFLPKGADSAYLYMKPDSSKYTVYCDGKEVDDDDDYYFQQEDIDDEDQVKIVVRDKDDKKLDTYTVTFFCGDEDDNDEDYLDSLSIREKTGKDSYSKVSLKEDFSKKTKEYTVSIGENDYDGARIYAEAEDSKAHVLINGQLLEDDYLDVELSKGKNEFTVAVIAENCEDSQKYTLTVTYKGGSSSSDDKAAEAIITALSAKDNNGNTISLSPAFNSGKKNYTGSVGSNVQSVSFYLTADSGTKMYLNNTELSNAVWSQNYNLNEGPNNFAITVYLTGDTYDIKTYSVIVYKHAAKLETMVSIQNMNVNGISKQLNAYNISGSNFVKLRDIASILQGTNKQFSVGYNEATNAISLLSGGYYTANGQENKALTAAKEMMISIQTITLDNQVMGMTSYNIDGSNYVMLRDLALLLNFGLSYNSATDTIQITTSSNYSLN</sequence>
<feature type="domain" description="Cadherin-like beta-sandwich-like" evidence="2">
    <location>
        <begin position="271"/>
        <end position="353"/>
    </location>
</feature>
<keyword evidence="1" id="KW-0732">Signal</keyword>
<feature type="signal peptide" evidence="1">
    <location>
        <begin position="1"/>
        <end position="23"/>
    </location>
</feature>
<reference evidence="3 4" key="1">
    <citation type="submission" date="2020-02" db="EMBL/GenBank/DDBJ databases">
        <authorList>
            <person name="Kim Y.B."/>
            <person name="Roh S.W."/>
        </authorList>
    </citation>
    <scope>NUCLEOTIDE SEQUENCE [LARGE SCALE GENOMIC DNA]</scope>
    <source>
        <strain evidence="3 4">DSM 103574</strain>
    </source>
</reference>
<dbReference type="InterPro" id="IPR025883">
    <property type="entry name" value="Cadherin-like_domain"/>
</dbReference>
<feature type="chain" id="PRO_5032875487" description="Cadherin-like beta-sandwich-like domain-containing protein" evidence="1">
    <location>
        <begin position="24"/>
        <end position="499"/>
    </location>
</feature>
<dbReference type="KEGG" id="abut:Ami103574_07685"/>
<dbReference type="Pfam" id="PF12733">
    <property type="entry name" value="Cadherin-like"/>
    <property type="match status" value="2"/>
</dbReference>
<evidence type="ECO:0000256" key="1">
    <source>
        <dbReference type="SAM" id="SignalP"/>
    </source>
</evidence>